<comment type="caution">
    <text evidence="1">The sequence shown here is derived from an EMBL/GenBank/DDBJ whole genome shotgun (WGS) entry which is preliminary data.</text>
</comment>
<sequence length="93" mass="10239">MTDNTKISLSTPIKQGDKHIKEIELRKPMAGELRGIKLLDIMQMDVSAYLPLLPRISTPALTEQQIVTLDPADLIQLMSGVQSFFVASDSPST</sequence>
<dbReference type="OrthoDB" id="7366507at2"/>
<dbReference type="AlphaFoldDB" id="A0A1C3EE62"/>
<evidence type="ECO:0000313" key="2">
    <source>
        <dbReference type="Proteomes" id="UP000094936"/>
    </source>
</evidence>
<organism evidence="1 2">
    <name type="scientific">Veronia pacifica</name>
    <dbReference type="NCBI Taxonomy" id="1080227"/>
    <lineage>
        <taxon>Bacteria</taxon>
        <taxon>Pseudomonadati</taxon>
        <taxon>Pseudomonadota</taxon>
        <taxon>Gammaproteobacteria</taxon>
        <taxon>Vibrionales</taxon>
        <taxon>Vibrionaceae</taxon>
        <taxon>Veronia</taxon>
    </lineage>
</organism>
<dbReference type="Proteomes" id="UP000094936">
    <property type="component" value="Unassembled WGS sequence"/>
</dbReference>
<proteinExistence type="predicted"/>
<dbReference type="Pfam" id="PF10109">
    <property type="entry name" value="Phage_TAC_7"/>
    <property type="match status" value="1"/>
</dbReference>
<reference evidence="1 2" key="1">
    <citation type="submission" date="2016-05" db="EMBL/GenBank/DDBJ databases">
        <title>Genomic Taxonomy of the Vibrionaceae.</title>
        <authorList>
            <person name="Gomez-Gil B."/>
            <person name="Enciso-Ibarra J."/>
        </authorList>
    </citation>
    <scope>NUCLEOTIDE SEQUENCE [LARGE SCALE GENOMIC DNA]</scope>
    <source>
        <strain evidence="1 2">CAIM 1920</strain>
    </source>
</reference>
<gene>
    <name evidence="1" type="ORF">A8L45_16655</name>
</gene>
<dbReference type="RefSeq" id="WP_068904332.1">
    <property type="nucleotide sequence ID" value="NZ_JBHUIF010000028.1"/>
</dbReference>
<dbReference type="STRING" id="1080227.A8L45_16655"/>
<dbReference type="InterPro" id="IPR019289">
    <property type="entry name" value="Phage_tail_E/E"/>
</dbReference>
<dbReference type="EMBL" id="LYBM01000034">
    <property type="protein sequence ID" value="ODA31528.1"/>
    <property type="molecule type" value="Genomic_DNA"/>
</dbReference>
<protein>
    <submittedName>
        <fullName evidence="1">Phage tail protein</fullName>
    </submittedName>
</protein>
<accession>A0A1C3EE62</accession>
<keyword evidence="2" id="KW-1185">Reference proteome</keyword>
<evidence type="ECO:0000313" key="1">
    <source>
        <dbReference type="EMBL" id="ODA31528.1"/>
    </source>
</evidence>
<name>A0A1C3EE62_9GAMM</name>